<comment type="caution">
    <text evidence="2">The sequence shown here is derived from an EMBL/GenBank/DDBJ whole genome shotgun (WGS) entry which is preliminary data.</text>
</comment>
<evidence type="ECO:0000313" key="2">
    <source>
        <dbReference type="EMBL" id="HHP81890.1"/>
    </source>
</evidence>
<reference evidence="2" key="1">
    <citation type="journal article" date="2020" name="mSystems">
        <title>Genome- and Community-Level Interaction Insights into Carbon Utilization and Element Cycling Functions of Hydrothermarchaeota in Hydrothermal Sediment.</title>
        <authorList>
            <person name="Zhou Z."/>
            <person name="Liu Y."/>
            <person name="Xu W."/>
            <person name="Pan J."/>
            <person name="Luo Z.H."/>
            <person name="Li M."/>
        </authorList>
    </citation>
    <scope>NUCLEOTIDE SEQUENCE [LARGE SCALE GENOMIC DNA]</scope>
    <source>
        <strain evidence="2">SpSt-1121</strain>
    </source>
</reference>
<accession>A0A7C5TL34</accession>
<protein>
    <submittedName>
        <fullName evidence="2">HEPN domain-containing protein</fullName>
    </submittedName>
</protein>
<gene>
    <name evidence="2" type="ORF">ENM84_04415</name>
</gene>
<dbReference type="Pfam" id="PF05168">
    <property type="entry name" value="HEPN"/>
    <property type="match status" value="1"/>
</dbReference>
<name>A0A7C5TL34_9CREN</name>
<dbReference type="EMBL" id="DRZI01000190">
    <property type="protein sequence ID" value="HHP81890.1"/>
    <property type="molecule type" value="Genomic_DNA"/>
</dbReference>
<feature type="domain" description="HEPN" evidence="1">
    <location>
        <begin position="10"/>
        <end position="120"/>
    </location>
</feature>
<proteinExistence type="predicted"/>
<dbReference type="InterPro" id="IPR007842">
    <property type="entry name" value="HEPN_dom"/>
</dbReference>
<dbReference type="SUPFAM" id="SSF81593">
    <property type="entry name" value="Nucleotidyltransferase substrate binding subunit/domain"/>
    <property type="match status" value="1"/>
</dbReference>
<dbReference type="AlphaFoldDB" id="A0A7C5TL34"/>
<sequence>MSFEEVEVLRRRAEAFLRNAKRLVEEGEYDLAVFNLEQYCQLLLKYRLLILTGSYPRTHSLRRLIRELGVLKPKILELVNNVLNLHYIARLEEAYIASRYLPITYEENEVKDLLKFVLEVFKPLVETI</sequence>
<dbReference type="SMART" id="SM00748">
    <property type="entry name" value="HEPN"/>
    <property type="match status" value="1"/>
</dbReference>
<dbReference type="Gene3D" id="1.20.120.330">
    <property type="entry name" value="Nucleotidyltransferases domain 2"/>
    <property type="match status" value="1"/>
</dbReference>
<evidence type="ECO:0000259" key="1">
    <source>
        <dbReference type="PROSITE" id="PS50910"/>
    </source>
</evidence>
<organism evidence="2">
    <name type="scientific">Ignisphaera aggregans</name>
    <dbReference type="NCBI Taxonomy" id="334771"/>
    <lineage>
        <taxon>Archaea</taxon>
        <taxon>Thermoproteota</taxon>
        <taxon>Thermoprotei</taxon>
        <taxon>Desulfurococcales</taxon>
        <taxon>Desulfurococcaceae</taxon>
        <taxon>Ignisphaera</taxon>
    </lineage>
</organism>
<dbReference type="PROSITE" id="PS50910">
    <property type="entry name" value="HEPN"/>
    <property type="match status" value="1"/>
</dbReference>